<evidence type="ECO:0000256" key="2">
    <source>
        <dbReference type="HAMAP-Rule" id="MF_01940"/>
    </source>
</evidence>
<accession>A0A418WYH9</accession>
<evidence type="ECO:0000256" key="1">
    <source>
        <dbReference type="ARBA" id="ARBA00022801"/>
    </source>
</evidence>
<dbReference type="SUPFAM" id="SSF55144">
    <property type="entry name" value="LigT-like"/>
    <property type="match status" value="1"/>
</dbReference>
<evidence type="ECO:0000313" key="3">
    <source>
        <dbReference type="EMBL" id="RJG05231.1"/>
    </source>
</evidence>
<dbReference type="GO" id="GO:0004113">
    <property type="term" value="F:2',3'-cyclic-nucleotide 3'-phosphodiesterase activity"/>
    <property type="evidence" value="ECO:0007669"/>
    <property type="project" value="InterPro"/>
</dbReference>
<dbReference type="HAMAP" id="MF_01940">
    <property type="entry name" value="RNA_CPDase"/>
    <property type="match status" value="1"/>
</dbReference>
<dbReference type="InterPro" id="IPR004175">
    <property type="entry name" value="RNA_CPDase"/>
</dbReference>
<keyword evidence="1 2" id="KW-0378">Hydrolase</keyword>
<dbReference type="InterPro" id="IPR009097">
    <property type="entry name" value="Cyclic_Pdiesterase"/>
</dbReference>
<comment type="function">
    <text evidence="2">Hydrolyzes RNA 2',3'-cyclic phosphodiester to an RNA 2'-phosphomonoester.</text>
</comment>
<dbReference type="PANTHER" id="PTHR35561">
    <property type="entry name" value="RNA 2',3'-CYCLIC PHOSPHODIESTERASE"/>
    <property type="match status" value="1"/>
</dbReference>
<sequence>MPTQSQDSLRLFYALWPDAGTRTDLMQLQYPLHGRKSPYENLHITLAFLGPQPSALLPVLKDILTQLPAAAMTLTIDRVGYFNRNRIAWAGMHAVPERLLGLQRDLVQTLTQHEIAFDNETRFKPHITLARDATLPPDILFTPITWRANQAALVQSVTGPDGPRYEVLAMRSLDEVLWSQDERGPNSAIDSAA</sequence>
<keyword evidence="4" id="KW-1185">Reference proteome</keyword>
<feature type="active site" description="Proton acceptor" evidence="2">
    <location>
        <position position="126"/>
    </location>
</feature>
<dbReference type="AlphaFoldDB" id="A0A418WYH9"/>
<name>A0A418WYH9_9BURK</name>
<proteinExistence type="inferred from homology"/>
<reference evidence="3 4" key="1">
    <citation type="submission" date="2018-09" db="EMBL/GenBank/DDBJ databases">
        <authorList>
            <person name="Zhu H."/>
        </authorList>
    </citation>
    <scope>NUCLEOTIDE SEQUENCE [LARGE SCALE GENOMIC DNA]</scope>
    <source>
        <strain evidence="3 4">K2R10-39</strain>
    </source>
</reference>
<comment type="similarity">
    <text evidence="2">Belongs to the 2H phosphoesterase superfamily. ThpR family.</text>
</comment>
<dbReference type="EMBL" id="QYUN01000002">
    <property type="protein sequence ID" value="RJG05231.1"/>
    <property type="molecule type" value="Genomic_DNA"/>
</dbReference>
<dbReference type="RefSeq" id="WP_119736754.1">
    <property type="nucleotide sequence ID" value="NZ_QYUN01000002.1"/>
</dbReference>
<dbReference type="OrthoDB" id="7061261at2"/>
<organism evidence="3 4">
    <name type="scientific">Noviherbaspirillum cavernae</name>
    <dbReference type="NCBI Taxonomy" id="2320862"/>
    <lineage>
        <taxon>Bacteria</taxon>
        <taxon>Pseudomonadati</taxon>
        <taxon>Pseudomonadota</taxon>
        <taxon>Betaproteobacteria</taxon>
        <taxon>Burkholderiales</taxon>
        <taxon>Oxalobacteraceae</taxon>
        <taxon>Noviherbaspirillum</taxon>
    </lineage>
</organism>
<dbReference type="Gene3D" id="3.90.1140.10">
    <property type="entry name" value="Cyclic phosphodiesterase"/>
    <property type="match status" value="1"/>
</dbReference>
<evidence type="ECO:0000313" key="4">
    <source>
        <dbReference type="Proteomes" id="UP000285190"/>
    </source>
</evidence>
<feature type="active site" description="Proton donor" evidence="2">
    <location>
        <position position="43"/>
    </location>
</feature>
<dbReference type="PANTHER" id="PTHR35561:SF1">
    <property type="entry name" value="RNA 2',3'-CYCLIC PHOSPHODIESTERASE"/>
    <property type="match status" value="1"/>
</dbReference>
<comment type="caution">
    <text evidence="3">The sequence shown here is derived from an EMBL/GenBank/DDBJ whole genome shotgun (WGS) entry which is preliminary data.</text>
</comment>
<feature type="short sequence motif" description="HXTX 2" evidence="2">
    <location>
        <begin position="126"/>
        <end position="129"/>
    </location>
</feature>
<protein>
    <recommendedName>
        <fullName evidence="2">RNA 2',3'-cyclic phosphodiesterase</fullName>
        <shortName evidence="2">RNA 2',3'-CPDase</shortName>
        <ecNumber evidence="2">3.1.4.58</ecNumber>
    </recommendedName>
</protein>
<gene>
    <name evidence="3" type="primary">thpR</name>
    <name evidence="3" type="ORF">D3870_03645</name>
</gene>
<dbReference type="GO" id="GO:0008664">
    <property type="term" value="F:RNA 2',3'-cyclic 3'-phosphodiesterase activity"/>
    <property type="evidence" value="ECO:0007669"/>
    <property type="project" value="UniProtKB-EC"/>
</dbReference>
<dbReference type="Proteomes" id="UP000285190">
    <property type="component" value="Unassembled WGS sequence"/>
</dbReference>
<dbReference type="NCBIfam" id="TIGR02258">
    <property type="entry name" value="2_5_ligase"/>
    <property type="match status" value="1"/>
</dbReference>
<comment type="catalytic activity">
    <reaction evidence="2">
        <text>a 3'-end 2',3'-cyclophospho-ribonucleotide-RNA + H2O = a 3'-end 2'-phospho-ribonucleotide-RNA + H(+)</text>
        <dbReference type="Rhea" id="RHEA:11828"/>
        <dbReference type="Rhea" id="RHEA-COMP:10464"/>
        <dbReference type="Rhea" id="RHEA-COMP:17353"/>
        <dbReference type="ChEBI" id="CHEBI:15377"/>
        <dbReference type="ChEBI" id="CHEBI:15378"/>
        <dbReference type="ChEBI" id="CHEBI:83064"/>
        <dbReference type="ChEBI" id="CHEBI:173113"/>
        <dbReference type="EC" id="3.1.4.58"/>
    </reaction>
</comment>
<dbReference type="EC" id="3.1.4.58" evidence="2"/>
<dbReference type="Pfam" id="PF13563">
    <property type="entry name" value="2_5_RNA_ligase2"/>
    <property type="match status" value="1"/>
</dbReference>
<feature type="short sequence motif" description="HXTX 1" evidence="2">
    <location>
        <begin position="43"/>
        <end position="46"/>
    </location>
</feature>